<organism evidence="1 2">
    <name type="scientific">Mycena alexandri</name>
    <dbReference type="NCBI Taxonomy" id="1745969"/>
    <lineage>
        <taxon>Eukaryota</taxon>
        <taxon>Fungi</taxon>
        <taxon>Dikarya</taxon>
        <taxon>Basidiomycota</taxon>
        <taxon>Agaricomycotina</taxon>
        <taxon>Agaricomycetes</taxon>
        <taxon>Agaricomycetidae</taxon>
        <taxon>Agaricales</taxon>
        <taxon>Marasmiineae</taxon>
        <taxon>Mycenaceae</taxon>
        <taxon>Mycena</taxon>
    </lineage>
</organism>
<comment type="caution">
    <text evidence="1">The sequence shown here is derived from an EMBL/GenBank/DDBJ whole genome shotgun (WGS) entry which is preliminary data.</text>
</comment>
<feature type="non-terminal residue" evidence="1">
    <location>
        <position position="1"/>
    </location>
</feature>
<evidence type="ECO:0000313" key="2">
    <source>
        <dbReference type="Proteomes" id="UP001218188"/>
    </source>
</evidence>
<dbReference type="AlphaFoldDB" id="A0AAD6SGB3"/>
<dbReference type="EMBL" id="JARJCM010000124">
    <property type="protein sequence ID" value="KAJ7027454.1"/>
    <property type="molecule type" value="Genomic_DNA"/>
</dbReference>
<reference evidence="1" key="1">
    <citation type="submission" date="2023-03" db="EMBL/GenBank/DDBJ databases">
        <title>Massive genome expansion in bonnet fungi (Mycena s.s.) driven by repeated elements and novel gene families across ecological guilds.</title>
        <authorList>
            <consortium name="Lawrence Berkeley National Laboratory"/>
            <person name="Harder C.B."/>
            <person name="Miyauchi S."/>
            <person name="Viragh M."/>
            <person name="Kuo A."/>
            <person name="Thoen E."/>
            <person name="Andreopoulos B."/>
            <person name="Lu D."/>
            <person name="Skrede I."/>
            <person name="Drula E."/>
            <person name="Henrissat B."/>
            <person name="Morin E."/>
            <person name="Kohler A."/>
            <person name="Barry K."/>
            <person name="LaButti K."/>
            <person name="Morin E."/>
            <person name="Salamov A."/>
            <person name="Lipzen A."/>
            <person name="Mereny Z."/>
            <person name="Hegedus B."/>
            <person name="Baldrian P."/>
            <person name="Stursova M."/>
            <person name="Weitz H."/>
            <person name="Taylor A."/>
            <person name="Grigoriev I.V."/>
            <person name="Nagy L.G."/>
            <person name="Martin F."/>
            <person name="Kauserud H."/>
        </authorList>
    </citation>
    <scope>NUCLEOTIDE SEQUENCE</scope>
    <source>
        <strain evidence="1">CBHHK200</strain>
    </source>
</reference>
<gene>
    <name evidence="1" type="ORF">C8F04DRAFT_876333</name>
</gene>
<accession>A0AAD6SGB3</accession>
<sequence>VARGAGSIKADQWRSQITVFFVGLFYAWEIDGEIPDNLLAKNPDASEEELEEIKTVQMDRSLRRHYEAVIQFTAGVRIVTSNSISPNEVSRGCKALQLAAQSWAGMHCHLVPYFHYMASHLEPQFLKHGPMANWWTFPYERNNGFLGRFNHNGHSGGEIEGKMMRGW</sequence>
<proteinExistence type="predicted"/>
<feature type="non-terminal residue" evidence="1">
    <location>
        <position position="167"/>
    </location>
</feature>
<protein>
    <submittedName>
        <fullName evidence="1">Uncharacterized protein</fullName>
    </submittedName>
</protein>
<name>A0AAD6SGB3_9AGAR</name>
<dbReference type="Proteomes" id="UP001218188">
    <property type="component" value="Unassembled WGS sequence"/>
</dbReference>
<keyword evidence="2" id="KW-1185">Reference proteome</keyword>
<evidence type="ECO:0000313" key="1">
    <source>
        <dbReference type="EMBL" id="KAJ7027454.1"/>
    </source>
</evidence>